<keyword evidence="1" id="KW-0732">Signal</keyword>
<proteinExistence type="predicted"/>
<evidence type="ECO:0000313" key="3">
    <source>
        <dbReference type="Proteomes" id="UP000216605"/>
    </source>
</evidence>
<reference evidence="2 3" key="1">
    <citation type="submission" date="2017-07" db="EMBL/GenBank/DDBJ databases">
        <title>Flavobacterium cyanobacteriorum sp. nov., isolated from cyanobacterial aggregates in a eutrophic lake.</title>
        <authorList>
            <person name="Cai H."/>
        </authorList>
    </citation>
    <scope>NUCLEOTIDE SEQUENCE [LARGE SCALE GENOMIC DNA]</scope>
    <source>
        <strain evidence="2 3">TH021</strain>
    </source>
</reference>
<sequence length="293" mass="33373">MKNRIVFALILLANVFITNAQEFQGMAVYESKTSTADFKMEGREITPEVQKMIQERMRKALEKTFILRFDKSASTYEEEEKLDTPGADNTGMRIMASFTGAGGKHYKNIKDKSFAIEKEIFGKEFLINDTLPKINWKMENESKKIGNYTCYKATAVIPVNKSDFRNLRRKQATDKKEDKKDEAQRTTNFMDMVEMPKEVTITAWYSPEIPVSQGPENYWGLPGLILEVNDGKTIILCSKVVLNTKEKAEIKAPKKGTKVTQAEFDTIVAKKMEEMQEMFRTRGGNGTQIRVGG</sequence>
<feature type="chain" id="PRO_5012265328" evidence="1">
    <location>
        <begin position="21"/>
        <end position="293"/>
    </location>
</feature>
<keyword evidence="3" id="KW-1185">Reference proteome</keyword>
<dbReference type="OrthoDB" id="1068986at2"/>
<dbReference type="AlphaFoldDB" id="A0A255ZAQ0"/>
<dbReference type="Proteomes" id="UP000216605">
    <property type="component" value="Unassembled WGS sequence"/>
</dbReference>
<gene>
    <name evidence="2" type="ORF">CHU92_07150</name>
</gene>
<accession>A0A255ZAQ0</accession>
<organism evidence="2 3">
    <name type="scientific">Flavobacterium cyanobacteriorum</name>
    <dbReference type="NCBI Taxonomy" id="2022802"/>
    <lineage>
        <taxon>Bacteria</taxon>
        <taxon>Pseudomonadati</taxon>
        <taxon>Bacteroidota</taxon>
        <taxon>Flavobacteriia</taxon>
        <taxon>Flavobacteriales</taxon>
        <taxon>Flavobacteriaceae</taxon>
        <taxon>Flavobacterium</taxon>
    </lineage>
</organism>
<dbReference type="InterPro" id="IPR005901">
    <property type="entry name" value="GLPGLI"/>
</dbReference>
<dbReference type="Pfam" id="PF09697">
    <property type="entry name" value="Porph_ging"/>
    <property type="match status" value="1"/>
</dbReference>
<protein>
    <submittedName>
        <fullName evidence="2">GLPGLI family protein</fullName>
    </submittedName>
</protein>
<comment type="caution">
    <text evidence="2">The sequence shown here is derived from an EMBL/GenBank/DDBJ whole genome shotgun (WGS) entry which is preliminary data.</text>
</comment>
<evidence type="ECO:0000313" key="2">
    <source>
        <dbReference type="EMBL" id="OYQ37935.1"/>
    </source>
</evidence>
<name>A0A255ZAQ0_9FLAO</name>
<dbReference type="EMBL" id="NOXV01000244">
    <property type="protein sequence ID" value="OYQ37935.1"/>
    <property type="molecule type" value="Genomic_DNA"/>
</dbReference>
<dbReference type="RefSeq" id="WP_094414047.1">
    <property type="nucleotide sequence ID" value="NZ_NOXV01000244.1"/>
</dbReference>
<feature type="signal peptide" evidence="1">
    <location>
        <begin position="1"/>
        <end position="20"/>
    </location>
</feature>
<evidence type="ECO:0000256" key="1">
    <source>
        <dbReference type="SAM" id="SignalP"/>
    </source>
</evidence>
<dbReference type="NCBIfam" id="TIGR01200">
    <property type="entry name" value="GLPGLI"/>
    <property type="match status" value="1"/>
</dbReference>